<keyword evidence="1" id="KW-1133">Transmembrane helix</keyword>
<name>A0A388JP34_CHABU</name>
<sequence>MVKFGSAVALKVKAPVLVNPSIEHMSLSHVQIAHPQHCIVFINFITFITVINFITSINFICKRTAIKISEIRGNGAYLDAAQRNGCHLIMMTSSLSDIYDYCMKEVTHSNLVSILWKTENLCGIKGDV</sequence>
<organism evidence="2 3">
    <name type="scientific">Chara braunii</name>
    <name type="common">Braun's stonewort</name>
    <dbReference type="NCBI Taxonomy" id="69332"/>
    <lineage>
        <taxon>Eukaryota</taxon>
        <taxon>Viridiplantae</taxon>
        <taxon>Streptophyta</taxon>
        <taxon>Charophyceae</taxon>
        <taxon>Charales</taxon>
        <taxon>Characeae</taxon>
        <taxon>Chara</taxon>
    </lineage>
</organism>
<protein>
    <submittedName>
        <fullName evidence="2">Uncharacterized protein</fullName>
    </submittedName>
</protein>
<keyword evidence="3" id="KW-1185">Reference proteome</keyword>
<dbReference type="AlphaFoldDB" id="A0A388JP34"/>
<accession>A0A388JP34</accession>
<proteinExistence type="predicted"/>
<dbReference type="EMBL" id="BFEA01000005">
    <property type="protein sequence ID" value="GBG59579.1"/>
    <property type="molecule type" value="Genomic_DNA"/>
</dbReference>
<dbReference type="Proteomes" id="UP000265515">
    <property type="component" value="Unassembled WGS sequence"/>
</dbReference>
<evidence type="ECO:0000313" key="2">
    <source>
        <dbReference type="EMBL" id="GBG59579.1"/>
    </source>
</evidence>
<evidence type="ECO:0000313" key="3">
    <source>
        <dbReference type="Proteomes" id="UP000265515"/>
    </source>
</evidence>
<keyword evidence="1" id="KW-0812">Transmembrane</keyword>
<gene>
    <name evidence="2" type="ORF">CBR_g49839</name>
</gene>
<keyword evidence="1" id="KW-0472">Membrane</keyword>
<dbReference type="Gramene" id="GBG59579">
    <property type="protein sequence ID" value="GBG59579"/>
    <property type="gene ID" value="CBR_g49839"/>
</dbReference>
<feature type="transmembrane region" description="Helical" evidence="1">
    <location>
        <begin position="39"/>
        <end position="61"/>
    </location>
</feature>
<reference evidence="2 3" key="1">
    <citation type="journal article" date="2018" name="Cell">
        <title>The Chara Genome: Secondary Complexity and Implications for Plant Terrestrialization.</title>
        <authorList>
            <person name="Nishiyama T."/>
            <person name="Sakayama H."/>
            <person name="Vries J.D."/>
            <person name="Buschmann H."/>
            <person name="Saint-Marcoux D."/>
            <person name="Ullrich K.K."/>
            <person name="Haas F.B."/>
            <person name="Vanderstraeten L."/>
            <person name="Becker D."/>
            <person name="Lang D."/>
            <person name="Vosolsobe S."/>
            <person name="Rombauts S."/>
            <person name="Wilhelmsson P.K.I."/>
            <person name="Janitza P."/>
            <person name="Kern R."/>
            <person name="Heyl A."/>
            <person name="Rumpler F."/>
            <person name="Villalobos L.I.A.C."/>
            <person name="Clay J.M."/>
            <person name="Skokan R."/>
            <person name="Toyoda A."/>
            <person name="Suzuki Y."/>
            <person name="Kagoshima H."/>
            <person name="Schijlen E."/>
            <person name="Tajeshwar N."/>
            <person name="Catarino B."/>
            <person name="Hetherington A.J."/>
            <person name="Saltykova A."/>
            <person name="Bonnot C."/>
            <person name="Breuninger H."/>
            <person name="Symeonidi A."/>
            <person name="Radhakrishnan G.V."/>
            <person name="Van Nieuwerburgh F."/>
            <person name="Deforce D."/>
            <person name="Chang C."/>
            <person name="Karol K.G."/>
            <person name="Hedrich R."/>
            <person name="Ulvskov P."/>
            <person name="Glockner G."/>
            <person name="Delwiche C.F."/>
            <person name="Petrasek J."/>
            <person name="Van de Peer Y."/>
            <person name="Friml J."/>
            <person name="Beilby M."/>
            <person name="Dolan L."/>
            <person name="Kohara Y."/>
            <person name="Sugano S."/>
            <person name="Fujiyama A."/>
            <person name="Delaux P.-M."/>
            <person name="Quint M."/>
            <person name="TheiBen G."/>
            <person name="Hagemann M."/>
            <person name="Harholt J."/>
            <person name="Dunand C."/>
            <person name="Zachgo S."/>
            <person name="Langdale J."/>
            <person name="Maumus F."/>
            <person name="Straeten D.V.D."/>
            <person name="Gould S.B."/>
            <person name="Rensing S.A."/>
        </authorList>
    </citation>
    <scope>NUCLEOTIDE SEQUENCE [LARGE SCALE GENOMIC DNA]</scope>
    <source>
        <strain evidence="2 3">S276</strain>
    </source>
</reference>
<evidence type="ECO:0000256" key="1">
    <source>
        <dbReference type="SAM" id="Phobius"/>
    </source>
</evidence>
<comment type="caution">
    <text evidence="2">The sequence shown here is derived from an EMBL/GenBank/DDBJ whole genome shotgun (WGS) entry which is preliminary data.</text>
</comment>